<dbReference type="EMBL" id="CP121196">
    <property type="protein sequence ID" value="XBH15444.1"/>
    <property type="molecule type" value="Genomic_DNA"/>
</dbReference>
<proteinExistence type="predicted"/>
<dbReference type="SUPFAM" id="SSF55729">
    <property type="entry name" value="Acyl-CoA N-acyltransferases (Nat)"/>
    <property type="match status" value="1"/>
</dbReference>
<dbReference type="Gene3D" id="3.40.630.30">
    <property type="match status" value="1"/>
</dbReference>
<organism evidence="2">
    <name type="scientific">Telmatobacter sp. DSM 110680</name>
    <dbReference type="NCBI Taxonomy" id="3036704"/>
    <lineage>
        <taxon>Bacteria</taxon>
        <taxon>Pseudomonadati</taxon>
        <taxon>Acidobacteriota</taxon>
        <taxon>Terriglobia</taxon>
        <taxon>Terriglobales</taxon>
        <taxon>Acidobacteriaceae</taxon>
        <taxon>Telmatobacter</taxon>
    </lineage>
</organism>
<evidence type="ECO:0000313" key="2">
    <source>
        <dbReference type="EMBL" id="XBH15444.1"/>
    </source>
</evidence>
<dbReference type="AlphaFoldDB" id="A0AAU7DDP2"/>
<dbReference type="PANTHER" id="PTHR43792">
    <property type="entry name" value="GNAT FAMILY, PUTATIVE (AFU_ORTHOLOGUE AFUA_3G00765)-RELATED-RELATED"/>
    <property type="match status" value="1"/>
</dbReference>
<dbReference type="InterPro" id="IPR051531">
    <property type="entry name" value="N-acetyltransferase"/>
</dbReference>
<dbReference type="RefSeq" id="WP_348260677.1">
    <property type="nucleotide sequence ID" value="NZ_CP121196.1"/>
</dbReference>
<gene>
    <name evidence="2" type="ORF">P8935_12780</name>
</gene>
<name>A0AAU7DDP2_9BACT</name>
<evidence type="ECO:0000259" key="1">
    <source>
        <dbReference type="PROSITE" id="PS51186"/>
    </source>
</evidence>
<sequence>MESNAKAVKASEKIETARLLLRRPKPSDAQSVFHRYASDSEVTRYLSWPTHRSVADTLAFIAMSDDEWQRWPAGPYLVMTRENGANEEIVGSTGLFYKSATRAVTGYVFARDAWGQGYATEALEAMVDVARQTGVERLEAICHAEHTTSAHVLEKCGFVREEVRREHFVFPNLRPQKKSDVFSYARSFE</sequence>
<dbReference type="CDD" id="cd04301">
    <property type="entry name" value="NAT_SF"/>
    <property type="match status" value="1"/>
</dbReference>
<dbReference type="Pfam" id="PF13302">
    <property type="entry name" value="Acetyltransf_3"/>
    <property type="match status" value="1"/>
</dbReference>
<dbReference type="InterPro" id="IPR016181">
    <property type="entry name" value="Acyl_CoA_acyltransferase"/>
</dbReference>
<dbReference type="InterPro" id="IPR000182">
    <property type="entry name" value="GNAT_dom"/>
</dbReference>
<reference evidence="2" key="1">
    <citation type="submission" date="2023-03" db="EMBL/GenBank/DDBJ databases">
        <title>Edaphobacter sp.</title>
        <authorList>
            <person name="Huber K.J."/>
            <person name="Papendorf J."/>
            <person name="Pilke C."/>
            <person name="Bunk B."/>
            <person name="Sproeer C."/>
            <person name="Pester M."/>
        </authorList>
    </citation>
    <scope>NUCLEOTIDE SEQUENCE</scope>
    <source>
        <strain evidence="2">DSM 110680</strain>
    </source>
</reference>
<dbReference type="PROSITE" id="PS51186">
    <property type="entry name" value="GNAT"/>
    <property type="match status" value="1"/>
</dbReference>
<protein>
    <submittedName>
        <fullName evidence="2">GNAT family N-acetyltransferase</fullName>
    </submittedName>
</protein>
<dbReference type="GO" id="GO:0016747">
    <property type="term" value="F:acyltransferase activity, transferring groups other than amino-acyl groups"/>
    <property type="evidence" value="ECO:0007669"/>
    <property type="project" value="InterPro"/>
</dbReference>
<accession>A0AAU7DDP2</accession>
<feature type="domain" description="N-acetyltransferase" evidence="1">
    <location>
        <begin position="32"/>
        <end position="180"/>
    </location>
</feature>